<dbReference type="GO" id="GO:0008933">
    <property type="term" value="F:peptidoglycan lytic transglycosylase activity"/>
    <property type="evidence" value="ECO:0007669"/>
    <property type="project" value="InterPro"/>
</dbReference>
<dbReference type="SUPFAM" id="SSF53955">
    <property type="entry name" value="Lysozyme-like"/>
    <property type="match status" value="1"/>
</dbReference>
<dbReference type="Proteomes" id="UP000219356">
    <property type="component" value="Unassembled WGS sequence"/>
</dbReference>
<organism evidence="3 4">
    <name type="scientific">Terribacillus aidingensis</name>
    <dbReference type="NCBI Taxonomy" id="586416"/>
    <lineage>
        <taxon>Bacteria</taxon>
        <taxon>Bacillati</taxon>
        <taxon>Bacillota</taxon>
        <taxon>Bacilli</taxon>
        <taxon>Bacillales</taxon>
        <taxon>Bacillaceae</taxon>
        <taxon>Terribacillus</taxon>
    </lineage>
</organism>
<feature type="domain" description="Transglycosylase SLT" evidence="2">
    <location>
        <begin position="88"/>
        <end position="192"/>
    </location>
</feature>
<proteinExistence type="inferred from homology"/>
<dbReference type="InterPro" id="IPR023346">
    <property type="entry name" value="Lysozyme-like_dom_sf"/>
</dbReference>
<dbReference type="GO" id="GO:0016020">
    <property type="term" value="C:membrane"/>
    <property type="evidence" value="ECO:0007669"/>
    <property type="project" value="InterPro"/>
</dbReference>
<comment type="similarity">
    <text evidence="1">Belongs to the transglycosylase Slt family.</text>
</comment>
<dbReference type="AlphaFoldDB" id="A0A285NQJ0"/>
<dbReference type="PROSITE" id="PS00922">
    <property type="entry name" value="TRANSGLYCOSYLASE"/>
    <property type="match status" value="1"/>
</dbReference>
<dbReference type="RefSeq" id="WP_281253816.1">
    <property type="nucleotide sequence ID" value="NZ_OBEK01000002.1"/>
</dbReference>
<keyword evidence="4" id="KW-1185">Reference proteome</keyword>
<evidence type="ECO:0000313" key="4">
    <source>
        <dbReference type="Proteomes" id="UP000219356"/>
    </source>
</evidence>
<reference evidence="4" key="1">
    <citation type="submission" date="2017-09" db="EMBL/GenBank/DDBJ databases">
        <authorList>
            <person name="Varghese N."/>
            <person name="Submissions S."/>
        </authorList>
    </citation>
    <scope>NUCLEOTIDE SEQUENCE [LARGE SCALE GENOMIC DNA]</scope>
    <source>
        <strain evidence="4">CGMCC 1.8913</strain>
    </source>
</reference>
<dbReference type="InterPro" id="IPR000189">
    <property type="entry name" value="Transglyc_AS"/>
</dbReference>
<evidence type="ECO:0000313" key="3">
    <source>
        <dbReference type="EMBL" id="SNZ11719.1"/>
    </source>
</evidence>
<accession>A0A285NQJ0</accession>
<dbReference type="PANTHER" id="PTHR37423">
    <property type="entry name" value="SOLUBLE LYTIC MUREIN TRANSGLYCOSYLASE-RELATED"/>
    <property type="match status" value="1"/>
</dbReference>
<dbReference type="Pfam" id="PF01464">
    <property type="entry name" value="SLT"/>
    <property type="match status" value="1"/>
</dbReference>
<dbReference type="GO" id="GO:0000270">
    <property type="term" value="P:peptidoglycan metabolic process"/>
    <property type="evidence" value="ECO:0007669"/>
    <property type="project" value="InterPro"/>
</dbReference>
<gene>
    <name evidence="3" type="ORF">SAMN05421503_2127</name>
</gene>
<protein>
    <submittedName>
        <fullName evidence="3">Transglycosylase SLT domain-containing protein</fullName>
    </submittedName>
</protein>
<dbReference type="STRING" id="586416.GZ22_10660"/>
<dbReference type="Gene3D" id="1.10.530.10">
    <property type="match status" value="1"/>
</dbReference>
<dbReference type="InterPro" id="IPR008258">
    <property type="entry name" value="Transglycosylase_SLT_dom_1"/>
</dbReference>
<name>A0A285NQJ0_9BACI</name>
<dbReference type="CDD" id="cd00254">
    <property type="entry name" value="LT-like"/>
    <property type="match status" value="1"/>
</dbReference>
<evidence type="ECO:0000256" key="1">
    <source>
        <dbReference type="ARBA" id="ARBA00007734"/>
    </source>
</evidence>
<dbReference type="PANTHER" id="PTHR37423:SF2">
    <property type="entry name" value="MEMBRANE-BOUND LYTIC MUREIN TRANSGLYCOSYLASE C"/>
    <property type="match status" value="1"/>
</dbReference>
<evidence type="ECO:0000259" key="2">
    <source>
        <dbReference type="Pfam" id="PF01464"/>
    </source>
</evidence>
<dbReference type="EMBL" id="OBEK01000002">
    <property type="protein sequence ID" value="SNZ11719.1"/>
    <property type="molecule type" value="Genomic_DNA"/>
</dbReference>
<sequence>MDTSYLLSTLSPLIRASYQQQTGLSQLSSPSQSFSDVLMQSMQANMPVHLNPYVTTSTPSPVQNVTAVQSIMESAPASSGNSTIDSIISSAASRYGVDEKLIRSVIKMESNFNPRAQSGVGAQGLMQLMPATAAGLGVTNSFDPEQNVMAGTKYLSQMLDRYDGNTSLALAAYNAGPGNVDKYNGIPPFSETTNYVRKVMGSYLA</sequence>